<dbReference type="PANTHER" id="PTHR30486:SF6">
    <property type="entry name" value="TYPE IV PILUS RETRACTATION ATPASE PILT"/>
    <property type="match status" value="1"/>
</dbReference>
<dbReference type="InterPro" id="IPR027417">
    <property type="entry name" value="P-loop_NTPase"/>
</dbReference>
<keyword evidence="3" id="KW-0813">Transport</keyword>
<accession>A0A1G5SDM4</accession>
<dbReference type="CDD" id="cd01131">
    <property type="entry name" value="PilT"/>
    <property type="match status" value="1"/>
</dbReference>
<feature type="domain" description="Bacterial type II secretion system protein E" evidence="8">
    <location>
        <begin position="193"/>
        <end position="207"/>
    </location>
</feature>
<dbReference type="AlphaFoldDB" id="A0A1G5SDM4"/>
<keyword evidence="4" id="KW-0963">Cytoplasm</keyword>
<comment type="similarity">
    <text evidence="2">Belongs to the GSP E family.</text>
</comment>
<dbReference type="Pfam" id="PF00437">
    <property type="entry name" value="T2SSE"/>
    <property type="match status" value="1"/>
</dbReference>
<dbReference type="FunFam" id="3.30.450.90:FF:000002">
    <property type="entry name" value="Twitching motility protein PilT"/>
    <property type="match status" value="1"/>
</dbReference>
<proteinExistence type="inferred from homology"/>
<reference evidence="9 10" key="1">
    <citation type="submission" date="2016-10" db="EMBL/GenBank/DDBJ databases">
        <authorList>
            <person name="de Groot N.N."/>
        </authorList>
    </citation>
    <scope>NUCLEOTIDE SEQUENCE [LARGE SCALE GENOMIC DNA]</scope>
    <source>
        <strain evidence="9">1</strain>
    </source>
</reference>
<dbReference type="InterPro" id="IPR001482">
    <property type="entry name" value="T2SS/T4SS_dom"/>
</dbReference>
<dbReference type="PROSITE" id="PS00662">
    <property type="entry name" value="T2SP_E"/>
    <property type="match status" value="1"/>
</dbReference>
<organism evidence="9 10">
    <name type="scientific">Nitrosomonas mobilis</name>
    <dbReference type="NCBI Taxonomy" id="51642"/>
    <lineage>
        <taxon>Bacteria</taxon>
        <taxon>Pseudomonadati</taxon>
        <taxon>Pseudomonadota</taxon>
        <taxon>Betaproteobacteria</taxon>
        <taxon>Nitrosomonadales</taxon>
        <taxon>Nitrosomonadaceae</taxon>
        <taxon>Nitrosomonas</taxon>
    </lineage>
</organism>
<sequence>MNIVELLSFVVKNNASDLHLSSGLPPMIRVHGEIRRINLPAMEHKDVHEMIYDIMNDKQRKQYEEHLECDFSFEIPNLARFRVNAFNTNRGAATVMRTIPSKVLSLEELKAPKIFAEIAQQPRGVVLVTGPTGSGKSTTLAAMINDINQNQYGHILTLEDPIEFVHESKKCLINQREVGRDTHSFSNALRSALREDPDIILVGEMRDLETIRLAMTAAETGHLVFGTLHTSSAAKTIDRIIDVFPADEKEMMRAMLSESLRAVISQALLKTRDGSGRVAAHEIMIGTPAIRNLIREGKVAQMYSTIQTGQGAGMQTLDQNLTELVRRNVISMADARSKAMNKDNFRG</sequence>
<dbReference type="OrthoDB" id="5790493at2"/>
<dbReference type="Gene3D" id="3.40.50.300">
    <property type="entry name" value="P-loop containing nucleotide triphosphate hydrolases"/>
    <property type="match status" value="1"/>
</dbReference>
<dbReference type="InterPro" id="IPR050921">
    <property type="entry name" value="T4SS_GSP_E_ATPase"/>
</dbReference>
<evidence type="ECO:0000256" key="7">
    <source>
        <dbReference type="ARBA" id="ARBA00022840"/>
    </source>
</evidence>
<dbReference type="PANTHER" id="PTHR30486">
    <property type="entry name" value="TWITCHING MOTILITY PROTEIN PILT"/>
    <property type="match status" value="1"/>
</dbReference>
<dbReference type="Proteomes" id="UP000198729">
    <property type="component" value="Unassembled WGS sequence"/>
</dbReference>
<dbReference type="InterPro" id="IPR006321">
    <property type="entry name" value="PilT/PilU"/>
</dbReference>
<gene>
    <name evidence="9" type="primary">pilT</name>
    <name evidence="9" type="ORF">NSMM_310032</name>
</gene>
<evidence type="ECO:0000256" key="3">
    <source>
        <dbReference type="ARBA" id="ARBA00022448"/>
    </source>
</evidence>
<evidence type="ECO:0000313" key="10">
    <source>
        <dbReference type="Proteomes" id="UP000198729"/>
    </source>
</evidence>
<comment type="subcellular location">
    <subcellularLocation>
        <location evidence="1">Cytoplasm</location>
    </subcellularLocation>
</comment>
<keyword evidence="7" id="KW-0067">ATP-binding</keyword>
<evidence type="ECO:0000259" key="8">
    <source>
        <dbReference type="PROSITE" id="PS00662"/>
    </source>
</evidence>
<keyword evidence="6" id="KW-0547">Nucleotide-binding</keyword>
<evidence type="ECO:0000256" key="6">
    <source>
        <dbReference type="ARBA" id="ARBA00022741"/>
    </source>
</evidence>
<evidence type="ECO:0000256" key="2">
    <source>
        <dbReference type="ARBA" id="ARBA00006611"/>
    </source>
</evidence>
<dbReference type="GO" id="GO:0005737">
    <property type="term" value="C:cytoplasm"/>
    <property type="evidence" value="ECO:0007669"/>
    <property type="project" value="UniProtKB-SubCell"/>
</dbReference>
<dbReference type="SMART" id="SM00382">
    <property type="entry name" value="AAA"/>
    <property type="match status" value="1"/>
</dbReference>
<name>A0A1G5SDM4_9PROT</name>
<dbReference type="RefSeq" id="WP_090284836.1">
    <property type="nucleotide sequence ID" value="NZ_FMWO01000038.1"/>
</dbReference>
<dbReference type="GO" id="GO:0016887">
    <property type="term" value="F:ATP hydrolysis activity"/>
    <property type="evidence" value="ECO:0007669"/>
    <property type="project" value="InterPro"/>
</dbReference>
<evidence type="ECO:0000256" key="4">
    <source>
        <dbReference type="ARBA" id="ARBA00022490"/>
    </source>
</evidence>
<dbReference type="SUPFAM" id="SSF52540">
    <property type="entry name" value="P-loop containing nucleoside triphosphate hydrolases"/>
    <property type="match status" value="1"/>
</dbReference>
<dbReference type="GO" id="GO:0005524">
    <property type="term" value="F:ATP binding"/>
    <property type="evidence" value="ECO:0007669"/>
    <property type="project" value="UniProtKB-KW"/>
</dbReference>
<keyword evidence="10" id="KW-1185">Reference proteome</keyword>
<dbReference type="FunFam" id="3.40.50.300:FF:000872">
    <property type="entry name" value="Twitching motility protein PilT"/>
    <property type="match status" value="1"/>
</dbReference>
<evidence type="ECO:0000313" key="9">
    <source>
        <dbReference type="EMBL" id="SCZ84950.1"/>
    </source>
</evidence>
<dbReference type="EMBL" id="FMWO01000038">
    <property type="protein sequence ID" value="SCZ84950.1"/>
    <property type="molecule type" value="Genomic_DNA"/>
</dbReference>
<dbReference type="Gene3D" id="3.30.450.90">
    <property type="match status" value="1"/>
</dbReference>
<protein>
    <submittedName>
        <fullName evidence="9">Twitching motility protein</fullName>
    </submittedName>
</protein>
<dbReference type="NCBIfam" id="TIGR01420">
    <property type="entry name" value="pilT_fam"/>
    <property type="match status" value="1"/>
</dbReference>
<dbReference type="InterPro" id="IPR003593">
    <property type="entry name" value="AAA+_ATPase"/>
</dbReference>
<keyword evidence="5" id="KW-1029">Fimbrium biogenesis</keyword>
<evidence type="ECO:0000256" key="1">
    <source>
        <dbReference type="ARBA" id="ARBA00004496"/>
    </source>
</evidence>
<dbReference type="STRING" id="51642.NSMM_310032"/>
<evidence type="ECO:0000256" key="5">
    <source>
        <dbReference type="ARBA" id="ARBA00022558"/>
    </source>
</evidence>